<sequence length="85" mass="9023">PGFSHGAAGCVDDDSSLPLDLEARLRRAATKASPPGVLDSDMLEAMSCQACEVLERFERGGEGALEALQEALEPFLCETSLERGQ</sequence>
<reference evidence="1" key="1">
    <citation type="submission" date="2021-02" db="EMBL/GenBank/DDBJ databases">
        <authorList>
            <person name="Dougan E. K."/>
            <person name="Rhodes N."/>
            <person name="Thang M."/>
            <person name="Chan C."/>
        </authorList>
    </citation>
    <scope>NUCLEOTIDE SEQUENCE</scope>
</reference>
<organism evidence="1 2">
    <name type="scientific">Polarella glacialis</name>
    <name type="common">Dinoflagellate</name>
    <dbReference type="NCBI Taxonomy" id="89957"/>
    <lineage>
        <taxon>Eukaryota</taxon>
        <taxon>Sar</taxon>
        <taxon>Alveolata</taxon>
        <taxon>Dinophyceae</taxon>
        <taxon>Suessiales</taxon>
        <taxon>Suessiaceae</taxon>
        <taxon>Polarella</taxon>
    </lineage>
</organism>
<name>A0A813HH40_POLGL</name>
<feature type="non-terminal residue" evidence="1">
    <location>
        <position position="1"/>
    </location>
</feature>
<accession>A0A813HH40</accession>
<evidence type="ECO:0000313" key="1">
    <source>
        <dbReference type="EMBL" id="CAE8636916.1"/>
    </source>
</evidence>
<evidence type="ECO:0000313" key="2">
    <source>
        <dbReference type="Proteomes" id="UP000654075"/>
    </source>
</evidence>
<comment type="caution">
    <text evidence="1">The sequence shown here is derived from an EMBL/GenBank/DDBJ whole genome shotgun (WGS) entry which is preliminary data.</text>
</comment>
<gene>
    <name evidence="1" type="ORF">PGLA1383_LOCUS52321</name>
</gene>
<proteinExistence type="predicted"/>
<dbReference type="AlphaFoldDB" id="A0A813HH40"/>
<dbReference type="EMBL" id="CAJNNV010031572">
    <property type="protein sequence ID" value="CAE8636916.1"/>
    <property type="molecule type" value="Genomic_DNA"/>
</dbReference>
<keyword evidence="2" id="KW-1185">Reference proteome</keyword>
<protein>
    <submittedName>
        <fullName evidence="1">Uncharacterized protein</fullName>
    </submittedName>
</protein>
<dbReference type="Proteomes" id="UP000654075">
    <property type="component" value="Unassembled WGS sequence"/>
</dbReference>
<feature type="non-terminal residue" evidence="1">
    <location>
        <position position="85"/>
    </location>
</feature>